<dbReference type="GeneID" id="92004246"/>
<organism evidence="2 3">
    <name type="scientific">Diplodia seriata</name>
    <dbReference type="NCBI Taxonomy" id="420778"/>
    <lineage>
        <taxon>Eukaryota</taxon>
        <taxon>Fungi</taxon>
        <taxon>Dikarya</taxon>
        <taxon>Ascomycota</taxon>
        <taxon>Pezizomycotina</taxon>
        <taxon>Dothideomycetes</taxon>
        <taxon>Dothideomycetes incertae sedis</taxon>
        <taxon>Botryosphaeriales</taxon>
        <taxon>Botryosphaeriaceae</taxon>
        <taxon>Diplodia</taxon>
    </lineage>
</organism>
<feature type="compositionally biased region" description="Acidic residues" evidence="1">
    <location>
        <begin position="422"/>
        <end position="432"/>
    </location>
</feature>
<proteinExistence type="predicted"/>
<protein>
    <recommendedName>
        <fullName evidence="4">Negative regulator of differentiation 1</fullName>
    </recommendedName>
</protein>
<sequence>MEHPASQAAARGDTIVVDAELFHALLTRAHPTPPYDPWDSSMVRIAAKEYDILRRTFTEYCALRKTLLDNGVEPYALEILMKPPSRSPFEVAQPLSGLGAGITTSNSSGQSSSDLYGHIGSTPYAFAGQPATSEMALGPTEQPSAWSSGFAAPNTGAGLIAARGMPTTRRNPEAAVFRMPEPLEPEHAPLETGTTSDHDLEYTSEPNARHKPSDGSLAEKRSLNITDLSPITSLNEIVGSIKGGMLVEIFRINDRVARVSFRHCADAQAFCNYARRNDIYINNKRITVDWADRQWRLNPYVHGKILQGATRVLRLHGALHRLTEQNVRLDMEHIDNLAIIDVRTQGNDLVVHTNSVQHCVSARNCMMTRKPYKFLKIDFERDECDEPLPQPVRPSFFDSVQPASQQAVKSKASINLYGVLDLDPEEDEEDDSGPWQAGRRDSGLTDDSSICEPRRSDSDPIHYA</sequence>
<keyword evidence="3" id="KW-1185">Reference proteome</keyword>
<feature type="region of interest" description="Disordered" evidence="1">
    <location>
        <begin position="180"/>
        <end position="217"/>
    </location>
</feature>
<evidence type="ECO:0000313" key="3">
    <source>
        <dbReference type="Proteomes" id="UP001430584"/>
    </source>
</evidence>
<gene>
    <name evidence="2" type="ORF">SLS55_000161</name>
</gene>
<reference evidence="2 3" key="1">
    <citation type="submission" date="2024-02" db="EMBL/GenBank/DDBJ databases">
        <title>De novo assembly and annotation of 12 fungi associated with fruit tree decline syndrome in Ontario, Canada.</title>
        <authorList>
            <person name="Sulman M."/>
            <person name="Ellouze W."/>
            <person name="Ilyukhin E."/>
        </authorList>
    </citation>
    <scope>NUCLEOTIDE SEQUENCE [LARGE SCALE GENOMIC DNA]</scope>
    <source>
        <strain evidence="2 3">FDS-637</strain>
    </source>
</reference>
<feature type="compositionally biased region" description="Basic and acidic residues" evidence="1">
    <location>
        <begin position="196"/>
        <end position="217"/>
    </location>
</feature>
<evidence type="ECO:0008006" key="4">
    <source>
        <dbReference type="Google" id="ProtNLM"/>
    </source>
</evidence>
<evidence type="ECO:0000256" key="1">
    <source>
        <dbReference type="SAM" id="MobiDB-lite"/>
    </source>
</evidence>
<dbReference type="RefSeq" id="XP_066636954.1">
    <property type="nucleotide sequence ID" value="XM_066771675.1"/>
</dbReference>
<accession>A0ABR3CUJ5</accession>
<dbReference type="EMBL" id="JAJVCZ030000001">
    <property type="protein sequence ID" value="KAL0264214.1"/>
    <property type="molecule type" value="Genomic_DNA"/>
</dbReference>
<dbReference type="Proteomes" id="UP001430584">
    <property type="component" value="Unassembled WGS sequence"/>
</dbReference>
<comment type="caution">
    <text evidence="2">The sequence shown here is derived from an EMBL/GenBank/DDBJ whole genome shotgun (WGS) entry which is preliminary data.</text>
</comment>
<feature type="compositionally biased region" description="Basic and acidic residues" evidence="1">
    <location>
        <begin position="452"/>
        <end position="464"/>
    </location>
</feature>
<feature type="region of interest" description="Disordered" evidence="1">
    <location>
        <begin position="420"/>
        <end position="464"/>
    </location>
</feature>
<evidence type="ECO:0000313" key="2">
    <source>
        <dbReference type="EMBL" id="KAL0264214.1"/>
    </source>
</evidence>
<name>A0ABR3CUJ5_9PEZI</name>